<dbReference type="Proteomes" id="UP001163064">
    <property type="component" value="Unassembled WGS sequence"/>
</dbReference>
<evidence type="ECO:0000313" key="3">
    <source>
        <dbReference type="Proteomes" id="UP001163064"/>
    </source>
</evidence>
<gene>
    <name evidence="2" type="ORF">OFY01_15635</name>
</gene>
<reference evidence="2" key="1">
    <citation type="submission" date="2022-10" db="EMBL/GenBank/DDBJ databases">
        <title>Streptomyces beihaiensis sp. nov., a chitin degrading actinobacterium, isolated from shrimp pond soil.</title>
        <authorList>
            <person name="Xie J."/>
            <person name="Shen N."/>
        </authorList>
    </citation>
    <scope>NUCLEOTIDE SEQUENCE</scope>
    <source>
        <strain evidence="2">GXMU-J5</strain>
    </source>
</reference>
<evidence type="ECO:0000256" key="1">
    <source>
        <dbReference type="SAM" id="MobiDB-lite"/>
    </source>
</evidence>
<comment type="caution">
    <text evidence="2">The sequence shown here is derived from an EMBL/GenBank/DDBJ whole genome shotgun (WGS) entry which is preliminary data.</text>
</comment>
<protein>
    <submittedName>
        <fullName evidence="2">Uncharacterized protein</fullName>
    </submittedName>
</protein>
<feature type="region of interest" description="Disordered" evidence="1">
    <location>
        <begin position="1"/>
        <end position="65"/>
    </location>
</feature>
<proteinExistence type="predicted"/>
<name>A0ABT3TXQ8_9ACTN</name>
<organism evidence="2 3">
    <name type="scientific">Streptomyces beihaiensis</name>
    <dbReference type="NCBI Taxonomy" id="2984495"/>
    <lineage>
        <taxon>Bacteria</taxon>
        <taxon>Bacillati</taxon>
        <taxon>Actinomycetota</taxon>
        <taxon>Actinomycetes</taxon>
        <taxon>Kitasatosporales</taxon>
        <taxon>Streptomycetaceae</taxon>
        <taxon>Streptomyces</taxon>
    </lineage>
</organism>
<feature type="non-terminal residue" evidence="2">
    <location>
        <position position="65"/>
    </location>
</feature>
<evidence type="ECO:0000313" key="2">
    <source>
        <dbReference type="EMBL" id="MCX3061167.1"/>
    </source>
</evidence>
<feature type="compositionally biased region" description="Low complexity" evidence="1">
    <location>
        <begin position="46"/>
        <end position="59"/>
    </location>
</feature>
<sequence length="65" mass="6918">MKCLLTHPLPRFRPHHDGLSTIDTRTTGAGWRGPGRTGAGRGGLARAGADWRGAGADWRGPGRSR</sequence>
<accession>A0ABT3TXQ8</accession>
<feature type="compositionally biased region" description="Gly residues" evidence="1">
    <location>
        <begin position="30"/>
        <end position="45"/>
    </location>
</feature>
<keyword evidence="3" id="KW-1185">Reference proteome</keyword>
<dbReference type="EMBL" id="JAPHNL010000164">
    <property type="protein sequence ID" value="MCX3061167.1"/>
    <property type="molecule type" value="Genomic_DNA"/>
</dbReference>
<dbReference type="RefSeq" id="WP_407700349.1">
    <property type="nucleotide sequence ID" value="NZ_JAPHNL010000164.1"/>
</dbReference>